<protein>
    <submittedName>
        <fullName evidence="1">Uncharacterized protein</fullName>
    </submittedName>
</protein>
<keyword evidence="2" id="KW-1185">Reference proteome</keyword>
<gene>
    <name evidence="1" type="ORF">SPARVUS_LOCUS9126261</name>
</gene>
<evidence type="ECO:0000313" key="1">
    <source>
        <dbReference type="EMBL" id="CAI9579615.1"/>
    </source>
</evidence>
<feature type="non-terminal residue" evidence="1">
    <location>
        <position position="130"/>
    </location>
</feature>
<comment type="caution">
    <text evidence="1">The sequence shown here is derived from an EMBL/GenBank/DDBJ whole genome shotgun (WGS) entry which is preliminary data.</text>
</comment>
<dbReference type="EMBL" id="CATNWA010015112">
    <property type="protein sequence ID" value="CAI9579615.1"/>
    <property type="molecule type" value="Genomic_DNA"/>
</dbReference>
<organism evidence="1 2">
    <name type="scientific">Staurois parvus</name>
    <dbReference type="NCBI Taxonomy" id="386267"/>
    <lineage>
        <taxon>Eukaryota</taxon>
        <taxon>Metazoa</taxon>
        <taxon>Chordata</taxon>
        <taxon>Craniata</taxon>
        <taxon>Vertebrata</taxon>
        <taxon>Euteleostomi</taxon>
        <taxon>Amphibia</taxon>
        <taxon>Batrachia</taxon>
        <taxon>Anura</taxon>
        <taxon>Neobatrachia</taxon>
        <taxon>Ranoidea</taxon>
        <taxon>Ranidae</taxon>
        <taxon>Staurois</taxon>
    </lineage>
</organism>
<accession>A0ABN9E6B3</accession>
<name>A0ABN9E6B3_9NEOB</name>
<feature type="non-terminal residue" evidence="1">
    <location>
        <position position="1"/>
    </location>
</feature>
<sequence>AHAWLPERAVWRSAVCCVPRTQLITDPQKEPKMSAQSCDQLCPITTDHIPSSAICQCPSVPALSAHQCHLPVSISATSVPHFSAHQCYINATCQCPSELPFSVTDQCQSVPPINASQCCLSVCISAAYQC</sequence>
<reference evidence="1" key="1">
    <citation type="submission" date="2023-05" db="EMBL/GenBank/DDBJ databases">
        <authorList>
            <person name="Stuckert A."/>
        </authorList>
    </citation>
    <scope>NUCLEOTIDE SEQUENCE</scope>
</reference>
<evidence type="ECO:0000313" key="2">
    <source>
        <dbReference type="Proteomes" id="UP001162483"/>
    </source>
</evidence>
<proteinExistence type="predicted"/>
<dbReference type="Proteomes" id="UP001162483">
    <property type="component" value="Unassembled WGS sequence"/>
</dbReference>